<sequence length="41" mass="5018">MVRWLNCFGVKSRLNRQWANNQQIPFQPNRYDAPLYCDRAF</sequence>
<evidence type="ECO:0000313" key="1">
    <source>
        <dbReference type="EMBL" id="BAN25589.1"/>
    </source>
</evidence>
<reference evidence="1 2" key="2">
    <citation type="journal article" date="2018" name="Int. J. Syst. Evol. Microbiol.">
        <title>Burkholderia insecticola sp. nov., a gut symbiotic bacterium of the bean bug Riptortus pedestris.</title>
        <authorList>
            <person name="Takeshita K."/>
            <person name="Tamaki H."/>
            <person name="Ohbayashi T."/>
            <person name="Meng X.-Y."/>
            <person name="Sone T."/>
            <person name="Mitani Y."/>
            <person name="Peeters C."/>
            <person name="Kikuchi Y."/>
            <person name="Vandamme P."/>
        </authorList>
    </citation>
    <scope>NUCLEOTIDE SEQUENCE [LARGE SCALE GENOMIC DNA]</scope>
    <source>
        <strain evidence="1">RPE64</strain>
    </source>
</reference>
<name>R4WM45_9BURK</name>
<gene>
    <name evidence="1" type="ORF">BRPE64_BCDS09280</name>
</gene>
<dbReference type="HOGENOM" id="CLU_3266880_0_0_4"/>
<organism evidence="1 2">
    <name type="scientific">Caballeronia insecticola</name>
    <dbReference type="NCBI Taxonomy" id="758793"/>
    <lineage>
        <taxon>Bacteria</taxon>
        <taxon>Pseudomonadati</taxon>
        <taxon>Pseudomonadota</taxon>
        <taxon>Betaproteobacteria</taxon>
        <taxon>Burkholderiales</taxon>
        <taxon>Burkholderiaceae</taxon>
        <taxon>Caballeronia</taxon>
    </lineage>
</organism>
<reference evidence="1 2" key="1">
    <citation type="journal article" date="2013" name="Genome Announc.">
        <title>Complete Genome Sequence of Burkholderia sp. Strain RPE64, Bacterial Symbiont of the Bean Bug Riptortus pedestris.</title>
        <authorList>
            <person name="Shibata T.F."/>
            <person name="Maeda T."/>
            <person name="Nikoh N."/>
            <person name="Yamaguchi K."/>
            <person name="Oshima K."/>
            <person name="Hattori M."/>
            <person name="Nishiyama T."/>
            <person name="Hasebe M."/>
            <person name="Fukatsu T."/>
            <person name="Kikuchi Y."/>
            <person name="Shigenobu S."/>
        </authorList>
    </citation>
    <scope>NUCLEOTIDE SEQUENCE [LARGE SCALE GENOMIC DNA]</scope>
</reference>
<dbReference type="KEGG" id="buo:BRPE64_BCDS09280"/>
<keyword evidence="2" id="KW-1185">Reference proteome</keyword>
<evidence type="ECO:0000313" key="2">
    <source>
        <dbReference type="Proteomes" id="UP000013966"/>
    </source>
</evidence>
<accession>R4WM45</accession>
<proteinExistence type="predicted"/>
<dbReference type="AlphaFoldDB" id="R4WM45"/>
<protein>
    <submittedName>
        <fullName evidence="1">Uncharacterized protein</fullName>
    </submittedName>
</protein>
<dbReference type="EMBL" id="AP013059">
    <property type="protein sequence ID" value="BAN25589.1"/>
    <property type="molecule type" value="Genomic_DNA"/>
</dbReference>
<dbReference type="Proteomes" id="UP000013966">
    <property type="component" value="Chromosome 2"/>
</dbReference>